<feature type="non-terminal residue" evidence="1">
    <location>
        <position position="107"/>
    </location>
</feature>
<proteinExistence type="predicted"/>
<sequence>MATESLLLPCCLGGPAQRGHGSETLGPAVVLTHPCCLFVHGPSFPSHLYPTRSWSGQVCISVLRQMVLPYFITIKQDSISYGHTVPFLLRCDCVDLYFCLKINRWST</sequence>
<dbReference type="Proteomes" id="UP001221898">
    <property type="component" value="Unassembled WGS sequence"/>
</dbReference>
<keyword evidence="2" id="KW-1185">Reference proteome</keyword>
<accession>A0AAD7T2W3</accession>
<evidence type="ECO:0000313" key="1">
    <source>
        <dbReference type="EMBL" id="KAJ8412807.1"/>
    </source>
</evidence>
<dbReference type="AlphaFoldDB" id="A0AAD7T2W3"/>
<comment type="caution">
    <text evidence="1">The sequence shown here is derived from an EMBL/GenBank/DDBJ whole genome shotgun (WGS) entry which is preliminary data.</text>
</comment>
<evidence type="ECO:0000313" key="2">
    <source>
        <dbReference type="Proteomes" id="UP001221898"/>
    </source>
</evidence>
<organism evidence="1 2">
    <name type="scientific">Aldrovandia affinis</name>
    <dbReference type="NCBI Taxonomy" id="143900"/>
    <lineage>
        <taxon>Eukaryota</taxon>
        <taxon>Metazoa</taxon>
        <taxon>Chordata</taxon>
        <taxon>Craniata</taxon>
        <taxon>Vertebrata</taxon>
        <taxon>Euteleostomi</taxon>
        <taxon>Actinopterygii</taxon>
        <taxon>Neopterygii</taxon>
        <taxon>Teleostei</taxon>
        <taxon>Notacanthiformes</taxon>
        <taxon>Halosauridae</taxon>
        <taxon>Aldrovandia</taxon>
    </lineage>
</organism>
<gene>
    <name evidence="1" type="ORF">AAFF_G00117580</name>
</gene>
<protein>
    <submittedName>
        <fullName evidence="1">Uncharacterized protein</fullName>
    </submittedName>
</protein>
<dbReference type="EMBL" id="JAINUG010000018">
    <property type="protein sequence ID" value="KAJ8412807.1"/>
    <property type="molecule type" value="Genomic_DNA"/>
</dbReference>
<reference evidence="1" key="1">
    <citation type="journal article" date="2023" name="Science">
        <title>Genome structures resolve the early diversification of teleost fishes.</title>
        <authorList>
            <person name="Parey E."/>
            <person name="Louis A."/>
            <person name="Montfort J."/>
            <person name="Bouchez O."/>
            <person name="Roques C."/>
            <person name="Iampietro C."/>
            <person name="Lluch J."/>
            <person name="Castinel A."/>
            <person name="Donnadieu C."/>
            <person name="Desvignes T."/>
            <person name="Floi Bucao C."/>
            <person name="Jouanno E."/>
            <person name="Wen M."/>
            <person name="Mejri S."/>
            <person name="Dirks R."/>
            <person name="Jansen H."/>
            <person name="Henkel C."/>
            <person name="Chen W.J."/>
            <person name="Zahm M."/>
            <person name="Cabau C."/>
            <person name="Klopp C."/>
            <person name="Thompson A.W."/>
            <person name="Robinson-Rechavi M."/>
            <person name="Braasch I."/>
            <person name="Lecointre G."/>
            <person name="Bobe J."/>
            <person name="Postlethwait J.H."/>
            <person name="Berthelot C."/>
            <person name="Roest Crollius H."/>
            <person name="Guiguen Y."/>
        </authorList>
    </citation>
    <scope>NUCLEOTIDE SEQUENCE</scope>
    <source>
        <strain evidence="1">NC1722</strain>
    </source>
</reference>
<name>A0AAD7T2W3_9TELE</name>